<evidence type="ECO:0000313" key="1">
    <source>
        <dbReference type="EMBL" id="MBB4226094.1"/>
    </source>
</evidence>
<dbReference type="InterPro" id="IPR010985">
    <property type="entry name" value="Ribbon_hlx_hlx"/>
</dbReference>
<proteinExistence type="predicted"/>
<name>A0A840G0U6_9BURK</name>
<organism evidence="1 2">
    <name type="scientific">Variovorax guangxiensis</name>
    <dbReference type="NCBI Taxonomy" id="1775474"/>
    <lineage>
        <taxon>Bacteria</taxon>
        <taxon>Pseudomonadati</taxon>
        <taxon>Pseudomonadota</taxon>
        <taxon>Betaproteobacteria</taxon>
        <taxon>Burkholderiales</taxon>
        <taxon>Comamonadaceae</taxon>
        <taxon>Variovorax</taxon>
    </lineage>
</organism>
<gene>
    <name evidence="1" type="ORF">GGD71_006911</name>
</gene>
<dbReference type="EMBL" id="JACIFZ010000020">
    <property type="protein sequence ID" value="MBB4226094.1"/>
    <property type="molecule type" value="Genomic_DNA"/>
</dbReference>
<dbReference type="RefSeq" id="WP_311737104.1">
    <property type="nucleotide sequence ID" value="NZ_JACIFZ010000020.1"/>
</dbReference>
<accession>A0A840G0U6</accession>
<dbReference type="GO" id="GO:0006355">
    <property type="term" value="P:regulation of DNA-templated transcription"/>
    <property type="evidence" value="ECO:0007669"/>
    <property type="project" value="InterPro"/>
</dbReference>
<comment type="caution">
    <text evidence="1">The sequence shown here is derived from an EMBL/GenBank/DDBJ whole genome shotgun (WGS) entry which is preliminary data.</text>
</comment>
<protein>
    <submittedName>
        <fullName evidence="1">Uncharacterized protein (DUF1778 family)</fullName>
    </submittedName>
</protein>
<dbReference type="Proteomes" id="UP000524450">
    <property type="component" value="Unassembled WGS sequence"/>
</dbReference>
<dbReference type="SUPFAM" id="SSF47598">
    <property type="entry name" value="Ribbon-helix-helix"/>
    <property type="match status" value="1"/>
</dbReference>
<reference evidence="1 2" key="1">
    <citation type="submission" date="2020-08" db="EMBL/GenBank/DDBJ databases">
        <title>Genomic Encyclopedia of Type Strains, Phase IV (KMG-V): Genome sequencing to study the core and pangenomes of soil and plant-associated prokaryotes.</title>
        <authorList>
            <person name="Whitman W."/>
        </authorList>
    </citation>
    <scope>NUCLEOTIDE SEQUENCE [LARGE SCALE GENOMIC DNA]</scope>
    <source>
        <strain evidence="1 2">34/80</strain>
    </source>
</reference>
<dbReference type="AlphaFoldDB" id="A0A840G0U6"/>
<evidence type="ECO:0000313" key="2">
    <source>
        <dbReference type="Proteomes" id="UP000524450"/>
    </source>
</evidence>
<sequence length="61" mass="6584">MSIRTSADIKHLLKLAAAREHRSVASTIEMLVRAYAQEHQLVARPNGLGATGDRAQDVGSD</sequence>